<dbReference type="Proteomes" id="UP000031278">
    <property type="component" value="Unassembled WGS sequence"/>
</dbReference>
<dbReference type="EMBL" id="JWLZ01000112">
    <property type="protein sequence ID" value="KHT64239.1"/>
    <property type="molecule type" value="Genomic_DNA"/>
</dbReference>
<reference evidence="1 2" key="1">
    <citation type="submission" date="2014-12" db="EMBL/GenBank/DDBJ databases">
        <title>Genome sequencing of Photobacterium gaetbulicola AD005a.</title>
        <authorList>
            <person name="Adrian T.G.S."/>
            <person name="Chan K.G."/>
        </authorList>
    </citation>
    <scope>NUCLEOTIDE SEQUENCE [LARGE SCALE GENOMIC DNA]</scope>
    <source>
        <strain evidence="1 2">AD005a</strain>
    </source>
</reference>
<comment type="caution">
    <text evidence="1">The sequence shown here is derived from an EMBL/GenBank/DDBJ whole genome shotgun (WGS) entry which is preliminary data.</text>
</comment>
<dbReference type="AlphaFoldDB" id="A0A0B9G6M2"/>
<proteinExistence type="predicted"/>
<organism evidence="1 2">
    <name type="scientific">Photobacterium gaetbulicola</name>
    <dbReference type="NCBI Taxonomy" id="1295392"/>
    <lineage>
        <taxon>Bacteria</taxon>
        <taxon>Pseudomonadati</taxon>
        <taxon>Pseudomonadota</taxon>
        <taxon>Gammaproteobacteria</taxon>
        <taxon>Vibrionales</taxon>
        <taxon>Vibrionaceae</taxon>
        <taxon>Photobacterium</taxon>
    </lineage>
</organism>
<accession>A0A0B9G6M2</accession>
<name>A0A0B9G6M2_9GAMM</name>
<protein>
    <submittedName>
        <fullName evidence="1">Uncharacterized protein</fullName>
    </submittedName>
</protein>
<sequence length="79" mass="9363">MKLSSIDMPAVHELQALGYTKSECITIIEREIYRLSSTDRSYIDAMCDSQQLRKDEALDKVRSMKRTRFFQYIQCFVFL</sequence>
<gene>
    <name evidence="1" type="ORF">RJ45_07615</name>
</gene>
<evidence type="ECO:0000313" key="2">
    <source>
        <dbReference type="Proteomes" id="UP000031278"/>
    </source>
</evidence>
<dbReference type="RefSeq" id="WP_039460363.1">
    <property type="nucleotide sequence ID" value="NZ_JWLZ01000112.1"/>
</dbReference>
<evidence type="ECO:0000313" key="1">
    <source>
        <dbReference type="EMBL" id="KHT64239.1"/>
    </source>
</evidence>